<accession>A0A4R6S626</accession>
<keyword evidence="5 6" id="KW-0560">Oxidoreductase</keyword>
<dbReference type="GO" id="GO:0050660">
    <property type="term" value="F:flavin adenine dinucleotide binding"/>
    <property type="evidence" value="ECO:0007669"/>
    <property type="project" value="InterPro"/>
</dbReference>
<dbReference type="InterPro" id="IPR036250">
    <property type="entry name" value="AcylCo_DH-like_C"/>
</dbReference>
<dbReference type="InterPro" id="IPR013786">
    <property type="entry name" value="AcylCoA_DH/ox_N"/>
</dbReference>
<dbReference type="SUPFAM" id="SSF56645">
    <property type="entry name" value="Acyl-CoA dehydrogenase NM domain-like"/>
    <property type="match status" value="1"/>
</dbReference>
<dbReference type="InterPro" id="IPR006091">
    <property type="entry name" value="Acyl-CoA_Oxase/DH_mid-dom"/>
</dbReference>
<evidence type="ECO:0000256" key="4">
    <source>
        <dbReference type="ARBA" id="ARBA00022827"/>
    </source>
</evidence>
<comment type="cofactor">
    <cofactor evidence="1 6">
        <name>FAD</name>
        <dbReference type="ChEBI" id="CHEBI:57692"/>
    </cofactor>
</comment>
<dbReference type="Pfam" id="PF02770">
    <property type="entry name" value="Acyl-CoA_dh_M"/>
    <property type="match status" value="1"/>
</dbReference>
<evidence type="ECO:0000256" key="5">
    <source>
        <dbReference type="ARBA" id="ARBA00023002"/>
    </source>
</evidence>
<keyword evidence="4 6" id="KW-0274">FAD</keyword>
<dbReference type="Pfam" id="PF00441">
    <property type="entry name" value="Acyl-CoA_dh_1"/>
    <property type="match status" value="2"/>
</dbReference>
<dbReference type="PANTHER" id="PTHR43884:SF20">
    <property type="entry name" value="ACYL-COA DEHYDROGENASE FADE28"/>
    <property type="match status" value="1"/>
</dbReference>
<dbReference type="SUPFAM" id="SSF47203">
    <property type="entry name" value="Acyl-CoA dehydrogenase C-terminal domain-like"/>
    <property type="match status" value="2"/>
</dbReference>
<evidence type="ECO:0000313" key="11">
    <source>
        <dbReference type="Proteomes" id="UP000295444"/>
    </source>
</evidence>
<name>A0A4R6S626_LABRH</name>
<dbReference type="InterPro" id="IPR046373">
    <property type="entry name" value="Acyl-CoA_Oxase/DH_mid-dom_sf"/>
</dbReference>
<dbReference type="Gene3D" id="1.20.140.10">
    <property type="entry name" value="Butyryl-CoA Dehydrogenase, subunit A, domain 3"/>
    <property type="match status" value="2"/>
</dbReference>
<dbReference type="Pfam" id="PF02771">
    <property type="entry name" value="Acyl-CoA_dh_N"/>
    <property type="match status" value="1"/>
</dbReference>
<feature type="domain" description="Acyl-CoA dehydrogenase/oxidase C-terminal" evidence="7">
    <location>
        <begin position="435"/>
        <end position="553"/>
    </location>
</feature>
<protein>
    <submittedName>
        <fullName evidence="10">Alkylation response protein AidB-like acyl-CoA dehydrogenase</fullName>
    </submittedName>
</protein>
<dbReference type="RefSeq" id="WP_133852575.1">
    <property type="nucleotide sequence ID" value="NZ_SNXZ01000005.1"/>
</dbReference>
<dbReference type="InterPro" id="IPR037069">
    <property type="entry name" value="AcylCoA_DH/ox_N_sf"/>
</dbReference>
<feature type="domain" description="Acyl-CoA dehydrogenase/oxidase C-terminal" evidence="7">
    <location>
        <begin position="257"/>
        <end position="344"/>
    </location>
</feature>
<dbReference type="Proteomes" id="UP000295444">
    <property type="component" value="Unassembled WGS sequence"/>
</dbReference>
<feature type="domain" description="Acyl-CoA dehydrogenase/oxidase N-terminal" evidence="9">
    <location>
        <begin position="24"/>
        <end position="112"/>
    </location>
</feature>
<comment type="similarity">
    <text evidence="2 6">Belongs to the acyl-CoA dehydrogenase family.</text>
</comment>
<evidence type="ECO:0000259" key="9">
    <source>
        <dbReference type="Pfam" id="PF02771"/>
    </source>
</evidence>
<dbReference type="InterPro" id="IPR009075">
    <property type="entry name" value="AcylCo_DH/oxidase_C"/>
</dbReference>
<comment type="caution">
    <text evidence="10">The sequence shown here is derived from an EMBL/GenBank/DDBJ whole genome shotgun (WGS) entry which is preliminary data.</text>
</comment>
<dbReference type="OrthoDB" id="3778631at2"/>
<evidence type="ECO:0000313" key="10">
    <source>
        <dbReference type="EMBL" id="TDP95210.1"/>
    </source>
</evidence>
<feature type="domain" description="Acyl-CoA oxidase/dehydrogenase middle" evidence="8">
    <location>
        <begin position="119"/>
        <end position="208"/>
    </location>
</feature>
<dbReference type="PANTHER" id="PTHR43884">
    <property type="entry name" value="ACYL-COA DEHYDROGENASE"/>
    <property type="match status" value="1"/>
</dbReference>
<evidence type="ECO:0000256" key="3">
    <source>
        <dbReference type="ARBA" id="ARBA00022630"/>
    </source>
</evidence>
<dbReference type="InterPro" id="IPR009100">
    <property type="entry name" value="AcylCoA_DH/oxidase_NM_dom_sf"/>
</dbReference>
<evidence type="ECO:0000259" key="8">
    <source>
        <dbReference type="Pfam" id="PF02770"/>
    </source>
</evidence>
<evidence type="ECO:0000256" key="2">
    <source>
        <dbReference type="ARBA" id="ARBA00009347"/>
    </source>
</evidence>
<proteinExistence type="inferred from homology"/>
<dbReference type="EMBL" id="SNXZ01000005">
    <property type="protein sequence ID" value="TDP95210.1"/>
    <property type="molecule type" value="Genomic_DNA"/>
</dbReference>
<gene>
    <name evidence="10" type="ORF">EV186_105442</name>
</gene>
<dbReference type="GO" id="GO:0003995">
    <property type="term" value="F:acyl-CoA dehydrogenase activity"/>
    <property type="evidence" value="ECO:0007669"/>
    <property type="project" value="TreeGrafter"/>
</dbReference>
<sequence>MTEDVVVKEVEAVLASPRARAAFAAMAAEREPDPRPLYRLLGDQRLLAVNWPTAYGGRDLSGRCAAAVVGALIAGGVPEVLHTLSVQICGNFLLAAGSAEQRAALLPGLASGAITMTVLYSEPDVGSDLSALGTTAEPDGTGWRIRGRKVYSVKTSMADYGLVAARTSAEVTQYQGISLFLVPLDAPGVTVEALDSLADEDFADVRLDEVHVPAAAVVGPVGGAWPLITEALALERTGVDYVAKADLWLRTAPESNGRLRTRVAAARALSMRCVDSIDAGRVDPVGAAATKHWTSETARAVAWWCTDIGAAREPGRLESAYREAPGLTISAGTSEMMLELVANSGLPSPEADFPAGEEALAGELRKAVRAIATAYDERDPARACWPDLERLGVFDLAGSLGLGLRAQVIACAELGRELHDDGVLDHLGGDDSQAVQRIRRAAWLTGLAASCLARTVHRARTREQFGRPLITNQDVAFRLARLKIHHDAVWALVTDLAGRHDDGAPDPALAAGALAEAGTLALATTREAVQLHGAFGMTAASPVRRHYLTAPVAVAADAPIAELYAAAAGP</sequence>
<evidence type="ECO:0000256" key="6">
    <source>
        <dbReference type="RuleBase" id="RU362125"/>
    </source>
</evidence>
<dbReference type="Gene3D" id="1.10.540.10">
    <property type="entry name" value="Acyl-CoA dehydrogenase/oxidase, N-terminal domain"/>
    <property type="match status" value="1"/>
</dbReference>
<evidence type="ECO:0000259" key="7">
    <source>
        <dbReference type="Pfam" id="PF00441"/>
    </source>
</evidence>
<keyword evidence="3 6" id="KW-0285">Flavoprotein</keyword>
<dbReference type="AlphaFoldDB" id="A0A4R6S626"/>
<organism evidence="10 11">
    <name type="scientific">Labedaea rhizosphaerae</name>
    <dbReference type="NCBI Taxonomy" id="598644"/>
    <lineage>
        <taxon>Bacteria</taxon>
        <taxon>Bacillati</taxon>
        <taxon>Actinomycetota</taxon>
        <taxon>Actinomycetes</taxon>
        <taxon>Pseudonocardiales</taxon>
        <taxon>Pseudonocardiaceae</taxon>
        <taxon>Labedaea</taxon>
    </lineage>
</organism>
<keyword evidence="11" id="KW-1185">Reference proteome</keyword>
<dbReference type="Gene3D" id="2.40.110.10">
    <property type="entry name" value="Butyryl-CoA Dehydrogenase, subunit A, domain 2"/>
    <property type="match status" value="1"/>
</dbReference>
<evidence type="ECO:0000256" key="1">
    <source>
        <dbReference type="ARBA" id="ARBA00001974"/>
    </source>
</evidence>
<reference evidence="10 11" key="1">
    <citation type="submission" date="2019-03" db="EMBL/GenBank/DDBJ databases">
        <title>Genomic Encyclopedia of Type Strains, Phase IV (KMG-IV): sequencing the most valuable type-strain genomes for metagenomic binning, comparative biology and taxonomic classification.</title>
        <authorList>
            <person name="Goeker M."/>
        </authorList>
    </citation>
    <scope>NUCLEOTIDE SEQUENCE [LARGE SCALE GENOMIC DNA]</scope>
    <source>
        <strain evidence="10 11">DSM 45361</strain>
    </source>
</reference>